<organism evidence="1 2">
    <name type="scientific">Methylobacterium crusticola</name>
    <dbReference type="NCBI Taxonomy" id="1697972"/>
    <lineage>
        <taxon>Bacteria</taxon>
        <taxon>Pseudomonadati</taxon>
        <taxon>Pseudomonadota</taxon>
        <taxon>Alphaproteobacteria</taxon>
        <taxon>Hyphomicrobiales</taxon>
        <taxon>Methylobacteriaceae</taxon>
        <taxon>Methylobacterium</taxon>
    </lineage>
</organism>
<name>A0ABQ4QT38_9HYPH</name>
<dbReference type="Gene3D" id="2.40.50.90">
    <property type="match status" value="1"/>
</dbReference>
<reference evidence="1" key="2">
    <citation type="submission" date="2021-08" db="EMBL/GenBank/DDBJ databases">
        <authorList>
            <person name="Tani A."/>
            <person name="Ola A."/>
            <person name="Ogura Y."/>
            <person name="Katsura K."/>
            <person name="Hayashi T."/>
        </authorList>
    </citation>
    <scope>NUCLEOTIDE SEQUENCE</scope>
    <source>
        <strain evidence="1">KCTC 52305</strain>
    </source>
</reference>
<sequence length="274" mass="29049">MRHPASWRQIAVAACAALPAAGAPDAAAQGGRGRDPAAGCRGRVAREERLAAVGDRGDLVLASGRRARLDGLRWPEESAAADAARLWLARLAGRPIAVREAPEPDRWGRITLDAATADGEALDLAGGLVAEGLAVVDAGEADSLCRPALLALEAAARRAGRGLWAGAPPLPADEAGRIAAAAGRFVVIEGRVRSVGERERRTYLNFAPFGEEGVTVTVSKRTWRIMLERGLSAVALRGRRVRARGIVELWRGPTLDIGAAEMIEMLDEEQAQRR</sequence>
<evidence type="ECO:0000313" key="2">
    <source>
        <dbReference type="Proteomes" id="UP001055167"/>
    </source>
</evidence>
<gene>
    <name evidence="1" type="ORF">OPKNFCMD_0937</name>
</gene>
<protein>
    <recommendedName>
        <fullName evidence="3">DNA-binding protein</fullName>
    </recommendedName>
</protein>
<evidence type="ECO:0008006" key="3">
    <source>
        <dbReference type="Google" id="ProtNLM"/>
    </source>
</evidence>
<comment type="caution">
    <text evidence="1">The sequence shown here is derived from an EMBL/GenBank/DDBJ whole genome shotgun (WGS) entry which is preliminary data.</text>
</comment>
<dbReference type="EMBL" id="BPQH01000002">
    <property type="protein sequence ID" value="GJD48221.1"/>
    <property type="molecule type" value="Genomic_DNA"/>
</dbReference>
<proteinExistence type="predicted"/>
<dbReference type="InterPro" id="IPR035437">
    <property type="entry name" value="SNase_OB-fold_sf"/>
</dbReference>
<dbReference type="SUPFAM" id="SSF50199">
    <property type="entry name" value="Staphylococcal nuclease"/>
    <property type="match status" value="1"/>
</dbReference>
<evidence type="ECO:0000313" key="1">
    <source>
        <dbReference type="EMBL" id="GJD48221.1"/>
    </source>
</evidence>
<keyword evidence="2" id="KW-1185">Reference proteome</keyword>
<reference evidence="1" key="1">
    <citation type="journal article" date="2021" name="Front. Microbiol.">
        <title>Comprehensive Comparative Genomics and Phenotyping of Methylobacterium Species.</title>
        <authorList>
            <person name="Alessa O."/>
            <person name="Ogura Y."/>
            <person name="Fujitani Y."/>
            <person name="Takami H."/>
            <person name="Hayashi T."/>
            <person name="Sahin N."/>
            <person name="Tani A."/>
        </authorList>
    </citation>
    <scope>NUCLEOTIDE SEQUENCE</scope>
    <source>
        <strain evidence="1">KCTC 52305</strain>
    </source>
</reference>
<dbReference type="Proteomes" id="UP001055167">
    <property type="component" value="Unassembled WGS sequence"/>
</dbReference>
<dbReference type="RefSeq" id="WP_128565858.1">
    <property type="nucleotide sequence ID" value="NZ_BPQH01000002.1"/>
</dbReference>
<accession>A0ABQ4QT38</accession>